<sequence length="346" mass="38946">MYFITSVLLQDISYLWMIFFIMVSAGLAKEYNLFAPAFAYVRNTFRSNKFVVVLLSAIGGILPIEGRVTISAGLLDTVAPKCCHGRAKLGIVDYLATHHYYLWSPLEKTVILPIAAFGLSYTSWIILISPLLIVSLLFIISYIWFQIHDEDVSISPGNFNLNAVVRNSLPMLIAIGAYIYGVSHILCFGLLTLYYVFITQQWNIKKLLGYVKWDVLIIVGIVIIFGNYLKSHTSDFEELIKYNALNPHTLIGMISISFIGFVTSFLLGSSGKFVAFAVLMAQIFGHEYFLWFFALDFSAYLISPTHKCVMIGNRYFGTPLNSYYKALSTWGLLLLITAGTLTFLVK</sequence>
<keyword evidence="1" id="KW-1133">Transmembrane helix</keyword>
<feature type="transmembrane region" description="Helical" evidence="1">
    <location>
        <begin position="274"/>
        <end position="294"/>
    </location>
</feature>
<dbReference type="InterPro" id="IPR007294">
    <property type="entry name" value="DUF401"/>
</dbReference>
<feature type="transmembrane region" description="Helical" evidence="1">
    <location>
        <begin position="210"/>
        <end position="229"/>
    </location>
</feature>
<evidence type="ECO:0000256" key="1">
    <source>
        <dbReference type="SAM" id="Phobius"/>
    </source>
</evidence>
<accession>A0A6J5T6X6</accession>
<feature type="transmembrane region" description="Helical" evidence="1">
    <location>
        <begin position="124"/>
        <end position="145"/>
    </location>
</feature>
<organism evidence="2">
    <name type="scientific">uncultured Caudovirales phage</name>
    <dbReference type="NCBI Taxonomy" id="2100421"/>
    <lineage>
        <taxon>Viruses</taxon>
        <taxon>Duplodnaviria</taxon>
        <taxon>Heunggongvirae</taxon>
        <taxon>Uroviricota</taxon>
        <taxon>Caudoviricetes</taxon>
        <taxon>Peduoviridae</taxon>
        <taxon>Maltschvirus</taxon>
        <taxon>Maltschvirus maltsch</taxon>
    </lineage>
</organism>
<reference evidence="2" key="1">
    <citation type="submission" date="2020-05" db="EMBL/GenBank/DDBJ databases">
        <authorList>
            <person name="Chiriac C."/>
            <person name="Salcher M."/>
            <person name="Ghai R."/>
            <person name="Kavagutti S V."/>
        </authorList>
    </citation>
    <scope>NUCLEOTIDE SEQUENCE</scope>
</reference>
<dbReference type="PANTHER" id="PTHR39556:SF1">
    <property type="entry name" value="PROTEIN, PUTATIVE-RELATED"/>
    <property type="match status" value="1"/>
</dbReference>
<keyword evidence="1" id="KW-0812">Transmembrane</keyword>
<feature type="transmembrane region" description="Helical" evidence="1">
    <location>
        <begin position="12"/>
        <end position="28"/>
    </location>
</feature>
<feature type="transmembrane region" description="Helical" evidence="1">
    <location>
        <begin position="171"/>
        <end position="198"/>
    </location>
</feature>
<name>A0A6J5T6X6_9CAUD</name>
<dbReference type="Pfam" id="PF04165">
    <property type="entry name" value="DUF401"/>
    <property type="match status" value="1"/>
</dbReference>
<evidence type="ECO:0000313" key="2">
    <source>
        <dbReference type="EMBL" id="CAB4222781.1"/>
    </source>
</evidence>
<feature type="transmembrane region" description="Helical" evidence="1">
    <location>
        <begin position="323"/>
        <end position="345"/>
    </location>
</feature>
<dbReference type="EMBL" id="LR797523">
    <property type="protein sequence ID" value="CAB4222781.1"/>
    <property type="molecule type" value="Genomic_DNA"/>
</dbReference>
<gene>
    <name evidence="2" type="ORF">UFOVP1655_229</name>
</gene>
<dbReference type="PANTHER" id="PTHR39556">
    <property type="entry name" value="PROTEIN, PUTATIVE-RELATED"/>
    <property type="match status" value="1"/>
</dbReference>
<feature type="transmembrane region" description="Helical" evidence="1">
    <location>
        <begin position="249"/>
        <end position="267"/>
    </location>
</feature>
<keyword evidence="1" id="KW-0472">Membrane</keyword>
<protein>
    <submittedName>
        <fullName evidence="2">COG1906 Uncharacterized conserved protein</fullName>
    </submittedName>
</protein>
<proteinExistence type="predicted"/>